<evidence type="ECO:0000256" key="5">
    <source>
        <dbReference type="ARBA" id="ARBA00022840"/>
    </source>
</evidence>
<proteinExistence type="inferred from homology"/>
<evidence type="ECO:0000256" key="6">
    <source>
        <dbReference type="ARBA" id="ARBA00022970"/>
    </source>
</evidence>
<comment type="caution">
    <text evidence="8">The sequence shown here is derived from an EMBL/GenBank/DDBJ whole genome shotgun (WGS) entry which is preliminary data.</text>
</comment>
<dbReference type="PANTHER" id="PTHR43820:SF4">
    <property type="entry name" value="HIGH-AFFINITY BRANCHED-CHAIN AMINO ACID TRANSPORT ATP-BINDING PROTEIN LIVF"/>
    <property type="match status" value="1"/>
</dbReference>
<evidence type="ECO:0000259" key="7">
    <source>
        <dbReference type="PROSITE" id="PS50893"/>
    </source>
</evidence>
<dbReference type="InterPro" id="IPR052156">
    <property type="entry name" value="BCAA_Transport_ATP-bd_LivF"/>
</dbReference>
<dbReference type="InterPro" id="IPR017871">
    <property type="entry name" value="ABC_transporter-like_CS"/>
</dbReference>
<keyword evidence="9" id="KW-1185">Reference proteome</keyword>
<dbReference type="CDD" id="cd03224">
    <property type="entry name" value="ABC_TM1139_LivF_branched"/>
    <property type="match status" value="1"/>
</dbReference>
<keyword evidence="2" id="KW-0813">Transport</keyword>
<keyword evidence="5 8" id="KW-0067">ATP-binding</keyword>
<keyword evidence="6" id="KW-0029">Amino-acid transport</keyword>
<evidence type="ECO:0000256" key="2">
    <source>
        <dbReference type="ARBA" id="ARBA00022448"/>
    </source>
</evidence>
<evidence type="ECO:0000256" key="1">
    <source>
        <dbReference type="ARBA" id="ARBA00005417"/>
    </source>
</evidence>
<accession>A0ABW8ZAF8</accession>
<reference evidence="8 9" key="1">
    <citation type="journal article" date="2024" name="Chem. Sci.">
        <title>Discovery of megapolipeptins by genome mining of a Burkholderiales bacteria collection.</title>
        <authorList>
            <person name="Paulo B.S."/>
            <person name="Recchia M.J.J."/>
            <person name="Lee S."/>
            <person name="Fergusson C.H."/>
            <person name="Romanowski S.B."/>
            <person name="Hernandez A."/>
            <person name="Krull N."/>
            <person name="Liu D.Y."/>
            <person name="Cavanagh H."/>
            <person name="Bos A."/>
            <person name="Gray C.A."/>
            <person name="Murphy B.T."/>
            <person name="Linington R.G."/>
            <person name="Eustaquio A.S."/>
        </authorList>
    </citation>
    <scope>NUCLEOTIDE SEQUENCE [LARGE SCALE GENOMIC DNA]</scope>
    <source>
        <strain evidence="8 9">RL21-008-BIB-B</strain>
    </source>
</reference>
<dbReference type="SUPFAM" id="SSF52540">
    <property type="entry name" value="P-loop containing nucleoside triphosphate hydrolases"/>
    <property type="match status" value="1"/>
</dbReference>
<dbReference type="SMART" id="SM00382">
    <property type="entry name" value="AAA"/>
    <property type="match status" value="1"/>
</dbReference>
<sequence length="254" mass="27377">MNAILESTATAEQAESAIPHLQLQNVSLNYGQVRALQDVSLRVDQGSVVALIGANGAGKSSTLRAVTGLSPVCGGQVLLNGSNVTGTSAHKLVEQGVAMVPEGRHVFPFMSIKDNLLMGAYTRSDKGGIAADLDKVLTRFPRLKERFSQQASSLSGGEQQMVAIGRALMARPRLLLLDEPSLGIAPQFIRLIARTILEINKDEGVTIMLVEQNSRMALMISRYAYILATGRIELEGVSRELLDHPDIKRLYLGA</sequence>
<dbReference type="Pfam" id="PF00005">
    <property type="entry name" value="ABC_tran"/>
    <property type="match status" value="1"/>
</dbReference>
<dbReference type="Proteomes" id="UP001629214">
    <property type="component" value="Unassembled WGS sequence"/>
</dbReference>
<evidence type="ECO:0000313" key="9">
    <source>
        <dbReference type="Proteomes" id="UP001629214"/>
    </source>
</evidence>
<organism evidence="8 9">
    <name type="scientific">Herbaspirillum rhizosphaerae</name>
    <dbReference type="NCBI Taxonomy" id="346179"/>
    <lineage>
        <taxon>Bacteria</taxon>
        <taxon>Pseudomonadati</taxon>
        <taxon>Pseudomonadota</taxon>
        <taxon>Betaproteobacteria</taxon>
        <taxon>Burkholderiales</taxon>
        <taxon>Oxalobacteraceae</taxon>
        <taxon>Herbaspirillum</taxon>
    </lineage>
</organism>
<evidence type="ECO:0000256" key="3">
    <source>
        <dbReference type="ARBA" id="ARBA00022475"/>
    </source>
</evidence>
<keyword evidence="3" id="KW-1003">Cell membrane</keyword>
<dbReference type="InterPro" id="IPR003439">
    <property type="entry name" value="ABC_transporter-like_ATP-bd"/>
</dbReference>
<gene>
    <name evidence="8" type="ORF">PQR63_14020</name>
</gene>
<dbReference type="RefSeq" id="WP_408168520.1">
    <property type="nucleotide sequence ID" value="NZ_JAQQFR010000008.1"/>
</dbReference>
<comment type="similarity">
    <text evidence="1">Belongs to the ABC transporter superfamily.</text>
</comment>
<dbReference type="PROSITE" id="PS50893">
    <property type="entry name" value="ABC_TRANSPORTER_2"/>
    <property type="match status" value="1"/>
</dbReference>
<feature type="domain" description="ABC transporter" evidence="7">
    <location>
        <begin position="21"/>
        <end position="254"/>
    </location>
</feature>
<dbReference type="PANTHER" id="PTHR43820">
    <property type="entry name" value="HIGH-AFFINITY BRANCHED-CHAIN AMINO ACID TRANSPORT ATP-BINDING PROTEIN LIVF"/>
    <property type="match status" value="1"/>
</dbReference>
<dbReference type="InterPro" id="IPR003593">
    <property type="entry name" value="AAA+_ATPase"/>
</dbReference>
<protein>
    <submittedName>
        <fullName evidence="8">ABC transporter ATP-binding protein</fullName>
    </submittedName>
</protein>
<dbReference type="PROSITE" id="PS00211">
    <property type="entry name" value="ABC_TRANSPORTER_1"/>
    <property type="match status" value="1"/>
</dbReference>
<dbReference type="Gene3D" id="3.40.50.300">
    <property type="entry name" value="P-loop containing nucleotide triphosphate hydrolases"/>
    <property type="match status" value="1"/>
</dbReference>
<dbReference type="InterPro" id="IPR027417">
    <property type="entry name" value="P-loop_NTPase"/>
</dbReference>
<evidence type="ECO:0000256" key="4">
    <source>
        <dbReference type="ARBA" id="ARBA00022741"/>
    </source>
</evidence>
<dbReference type="EMBL" id="JAQQFR010000008">
    <property type="protein sequence ID" value="MFL9879510.1"/>
    <property type="molecule type" value="Genomic_DNA"/>
</dbReference>
<keyword evidence="3" id="KW-0472">Membrane</keyword>
<name>A0ABW8ZAF8_9BURK</name>
<evidence type="ECO:0000313" key="8">
    <source>
        <dbReference type="EMBL" id="MFL9879510.1"/>
    </source>
</evidence>
<dbReference type="GO" id="GO:0005524">
    <property type="term" value="F:ATP binding"/>
    <property type="evidence" value="ECO:0007669"/>
    <property type="project" value="UniProtKB-KW"/>
</dbReference>
<keyword evidence="4" id="KW-0547">Nucleotide-binding</keyword>